<keyword evidence="4" id="KW-1185">Reference proteome</keyword>
<dbReference type="AlphaFoldDB" id="A0A3G1KTJ8"/>
<keyword evidence="1" id="KW-0560">Oxidoreductase</keyword>
<evidence type="ECO:0000313" key="3">
    <source>
        <dbReference type="EMBL" id="ATW25724.1"/>
    </source>
</evidence>
<dbReference type="Pfam" id="PF02775">
    <property type="entry name" value="TPP_enzyme_C"/>
    <property type="match status" value="1"/>
</dbReference>
<protein>
    <recommendedName>
        <fullName evidence="2">Thiamine pyrophosphate enzyme TPP-binding domain-containing protein</fullName>
    </recommendedName>
</protein>
<feature type="domain" description="Thiamine pyrophosphate enzyme TPP-binding" evidence="2">
    <location>
        <begin position="70"/>
        <end position="210"/>
    </location>
</feature>
<dbReference type="OrthoDB" id="9794954at2"/>
<sequence>MSVTIKEFSDVEYVVPGSAACAGCPSTMALRIVGKALGENAIMLMTPSCAVASIGLLPKSCYSLPVLNICFASAGASAGGLTLALDALLEKGRIKGEKPTVFNWAGDGGTYDIGLQGLSAAAERNDDFIHFCYNNEAYSNTGVQRSGATPIHAMTTTTPLGKEVHRKNLPLLMLEHRIPYVATASLAYPMDLYRKVQKAKGIKGFKYIEIHAPCYPGWKFSASDTVKMSRLAVKSGTWLLWEGSYGKVTLNNPTSLLAQGKLAPIPLEEYIGGQGRYAHIMNSPQREEYLSAIREEIKRELKFMAGRVEL</sequence>
<evidence type="ECO:0000259" key="2">
    <source>
        <dbReference type="Pfam" id="PF02775"/>
    </source>
</evidence>
<dbReference type="Gene3D" id="3.40.50.970">
    <property type="match status" value="2"/>
</dbReference>
<dbReference type="GO" id="GO:0030976">
    <property type="term" value="F:thiamine pyrophosphate binding"/>
    <property type="evidence" value="ECO:0007669"/>
    <property type="project" value="InterPro"/>
</dbReference>
<evidence type="ECO:0000256" key="1">
    <source>
        <dbReference type="ARBA" id="ARBA00023002"/>
    </source>
</evidence>
<gene>
    <name evidence="3" type="ORF">DCMF_13985</name>
</gene>
<dbReference type="SUPFAM" id="SSF52518">
    <property type="entry name" value="Thiamin diphosphate-binding fold (THDP-binding)"/>
    <property type="match status" value="1"/>
</dbReference>
<dbReference type="PANTHER" id="PTHR42897">
    <property type="entry name" value="PYRUVATE SYNTHASE SUBUNIT PORB"/>
    <property type="match status" value="1"/>
</dbReference>
<dbReference type="PANTHER" id="PTHR42897:SF1">
    <property type="entry name" value="2-OXOACID OXIDOREDUCTASE (FERREDOXIN)"/>
    <property type="match status" value="1"/>
</dbReference>
<dbReference type="KEGG" id="fwa:DCMF_13985"/>
<dbReference type="GO" id="GO:0016491">
    <property type="term" value="F:oxidoreductase activity"/>
    <property type="evidence" value="ECO:0007669"/>
    <property type="project" value="UniProtKB-KW"/>
</dbReference>
<organism evidence="3 4">
    <name type="scientific">Formimonas warabiya</name>
    <dbReference type="NCBI Taxonomy" id="1761012"/>
    <lineage>
        <taxon>Bacteria</taxon>
        <taxon>Bacillati</taxon>
        <taxon>Bacillota</taxon>
        <taxon>Clostridia</taxon>
        <taxon>Eubacteriales</taxon>
        <taxon>Peptococcaceae</taxon>
        <taxon>Candidatus Formimonas</taxon>
    </lineage>
</organism>
<dbReference type="Proteomes" id="UP000323521">
    <property type="component" value="Chromosome"/>
</dbReference>
<reference evidence="3 4" key="1">
    <citation type="submission" date="2016-10" db="EMBL/GenBank/DDBJ databases">
        <title>Complete Genome Sequence of Peptococcaceae strain DCMF.</title>
        <authorList>
            <person name="Edwards R.J."/>
            <person name="Holland S.I."/>
            <person name="Deshpande N.P."/>
            <person name="Wong Y.K."/>
            <person name="Ertan H."/>
            <person name="Manefield M."/>
            <person name="Russell T.L."/>
            <person name="Lee M.J."/>
        </authorList>
    </citation>
    <scope>NUCLEOTIDE SEQUENCE [LARGE SCALE GENOMIC DNA]</scope>
    <source>
        <strain evidence="3 4">DCMF</strain>
    </source>
</reference>
<dbReference type="InterPro" id="IPR051479">
    <property type="entry name" value="PorB-like"/>
</dbReference>
<dbReference type="InterPro" id="IPR029061">
    <property type="entry name" value="THDP-binding"/>
</dbReference>
<proteinExistence type="predicted"/>
<dbReference type="EMBL" id="CP017634">
    <property type="protein sequence ID" value="ATW25724.1"/>
    <property type="molecule type" value="Genomic_DNA"/>
</dbReference>
<name>A0A3G1KTJ8_FORW1</name>
<dbReference type="InterPro" id="IPR011766">
    <property type="entry name" value="TPP_enzyme_TPP-bd"/>
</dbReference>
<dbReference type="RefSeq" id="WP_148134990.1">
    <property type="nucleotide sequence ID" value="NZ_CP017634.1"/>
</dbReference>
<accession>A0A3G1KTJ8</accession>
<evidence type="ECO:0000313" key="4">
    <source>
        <dbReference type="Proteomes" id="UP000323521"/>
    </source>
</evidence>